<gene>
    <name evidence="2" type="ORF">GCM10009760_29390</name>
</gene>
<accession>A0ABP5LBI8</accession>
<feature type="compositionally biased region" description="Basic and acidic residues" evidence="1">
    <location>
        <begin position="7"/>
        <end position="37"/>
    </location>
</feature>
<reference evidence="3" key="1">
    <citation type="journal article" date="2019" name="Int. J. Syst. Evol. Microbiol.">
        <title>The Global Catalogue of Microorganisms (GCM) 10K type strain sequencing project: providing services to taxonomists for standard genome sequencing and annotation.</title>
        <authorList>
            <consortium name="The Broad Institute Genomics Platform"/>
            <consortium name="The Broad Institute Genome Sequencing Center for Infectious Disease"/>
            <person name="Wu L."/>
            <person name="Ma J."/>
        </authorList>
    </citation>
    <scope>NUCLEOTIDE SEQUENCE [LARGE SCALE GENOMIC DNA]</scope>
    <source>
        <strain evidence="3">JCM 14560</strain>
    </source>
</reference>
<evidence type="ECO:0000256" key="1">
    <source>
        <dbReference type="SAM" id="MobiDB-lite"/>
    </source>
</evidence>
<protein>
    <submittedName>
        <fullName evidence="2">Uncharacterized protein</fullName>
    </submittedName>
</protein>
<dbReference type="Proteomes" id="UP001422759">
    <property type="component" value="Unassembled WGS sequence"/>
</dbReference>
<comment type="caution">
    <text evidence="2">The sequence shown here is derived from an EMBL/GenBank/DDBJ whole genome shotgun (WGS) entry which is preliminary data.</text>
</comment>
<proteinExistence type="predicted"/>
<feature type="compositionally biased region" description="Low complexity" evidence="1">
    <location>
        <begin position="76"/>
        <end position="102"/>
    </location>
</feature>
<feature type="region of interest" description="Disordered" evidence="1">
    <location>
        <begin position="1"/>
        <end position="102"/>
    </location>
</feature>
<organism evidence="2 3">
    <name type="scientific">Kitasatospora kazusensis</name>
    <dbReference type="NCBI Taxonomy" id="407974"/>
    <lineage>
        <taxon>Bacteria</taxon>
        <taxon>Bacillati</taxon>
        <taxon>Actinomycetota</taxon>
        <taxon>Actinomycetes</taxon>
        <taxon>Kitasatosporales</taxon>
        <taxon>Streptomycetaceae</taxon>
        <taxon>Kitasatospora</taxon>
    </lineage>
</organism>
<evidence type="ECO:0000313" key="2">
    <source>
        <dbReference type="EMBL" id="GAA2143267.1"/>
    </source>
</evidence>
<name>A0ABP5LBI8_9ACTN</name>
<keyword evidence="3" id="KW-1185">Reference proteome</keyword>
<sequence length="102" mass="10328">MALRAEGLQHHGDAEAEGGGESHHESEKHAVSLDVRVRGALRRGSGCPAPPLRTGGARPPPATDPAGRRVRAVFKAAATACPGRGRAPAAPARPDSPTAATS</sequence>
<dbReference type="EMBL" id="BAAANT010000014">
    <property type="protein sequence ID" value="GAA2143267.1"/>
    <property type="molecule type" value="Genomic_DNA"/>
</dbReference>
<evidence type="ECO:0000313" key="3">
    <source>
        <dbReference type="Proteomes" id="UP001422759"/>
    </source>
</evidence>